<evidence type="ECO:0000313" key="4">
    <source>
        <dbReference type="Proteomes" id="UP001201980"/>
    </source>
</evidence>
<feature type="compositionally biased region" description="Basic and acidic residues" evidence="1">
    <location>
        <begin position="270"/>
        <end position="285"/>
    </location>
</feature>
<name>A0AAD5RJQ7_9PEZI</name>
<dbReference type="InterPro" id="IPR001810">
    <property type="entry name" value="F-box_dom"/>
</dbReference>
<dbReference type="EMBL" id="JAKWBI020000362">
    <property type="protein sequence ID" value="KAJ2895990.1"/>
    <property type="molecule type" value="Genomic_DNA"/>
</dbReference>
<feature type="region of interest" description="Disordered" evidence="1">
    <location>
        <begin position="310"/>
        <end position="335"/>
    </location>
</feature>
<comment type="caution">
    <text evidence="3">The sequence shown here is derived from an EMBL/GenBank/DDBJ whole genome shotgun (WGS) entry which is preliminary data.</text>
</comment>
<dbReference type="InterPro" id="IPR036047">
    <property type="entry name" value="F-box-like_dom_sf"/>
</dbReference>
<accession>A0AAD5RJQ7</accession>
<dbReference type="SUPFAM" id="SSF81383">
    <property type="entry name" value="F-box domain"/>
    <property type="match status" value="1"/>
</dbReference>
<evidence type="ECO:0000256" key="1">
    <source>
        <dbReference type="SAM" id="MobiDB-lite"/>
    </source>
</evidence>
<feature type="region of interest" description="Disordered" evidence="1">
    <location>
        <begin position="24"/>
        <end position="119"/>
    </location>
</feature>
<protein>
    <recommendedName>
        <fullName evidence="2">F-box domain-containing protein</fullName>
    </recommendedName>
</protein>
<keyword evidence="4" id="KW-1185">Reference proteome</keyword>
<dbReference type="Pfam" id="PF12937">
    <property type="entry name" value="F-box-like"/>
    <property type="match status" value="1"/>
</dbReference>
<gene>
    <name evidence="3" type="ORF">MKZ38_005998</name>
</gene>
<dbReference type="PROSITE" id="PS50181">
    <property type="entry name" value="FBOX"/>
    <property type="match status" value="1"/>
</dbReference>
<evidence type="ECO:0000313" key="3">
    <source>
        <dbReference type="EMBL" id="KAJ2895990.1"/>
    </source>
</evidence>
<reference evidence="3" key="1">
    <citation type="submission" date="2022-07" db="EMBL/GenBank/DDBJ databases">
        <title>Draft genome sequence of Zalerion maritima ATCC 34329, a (micro)plastics degrading marine fungus.</title>
        <authorList>
            <person name="Paco A."/>
            <person name="Goncalves M.F.M."/>
            <person name="Rocha-Santos T.A.P."/>
            <person name="Alves A."/>
        </authorList>
    </citation>
    <scope>NUCLEOTIDE SEQUENCE</scope>
    <source>
        <strain evidence="3">ATCC 34329</strain>
    </source>
</reference>
<feature type="domain" description="F-box" evidence="2">
    <location>
        <begin position="146"/>
        <end position="192"/>
    </location>
</feature>
<dbReference type="CDD" id="cd09917">
    <property type="entry name" value="F-box_SF"/>
    <property type="match status" value="1"/>
</dbReference>
<dbReference type="Proteomes" id="UP001201980">
    <property type="component" value="Unassembled WGS sequence"/>
</dbReference>
<organism evidence="3 4">
    <name type="scientific">Zalerion maritima</name>
    <dbReference type="NCBI Taxonomy" id="339359"/>
    <lineage>
        <taxon>Eukaryota</taxon>
        <taxon>Fungi</taxon>
        <taxon>Dikarya</taxon>
        <taxon>Ascomycota</taxon>
        <taxon>Pezizomycotina</taxon>
        <taxon>Sordariomycetes</taxon>
        <taxon>Lulworthiomycetidae</taxon>
        <taxon>Lulworthiales</taxon>
        <taxon>Lulworthiaceae</taxon>
        <taxon>Zalerion</taxon>
    </lineage>
</organism>
<sequence>MARISMATLANLVAALHIPTRRRRQARRDAAAQQQEAAATGHGDGSAAVAQAPAPIPPAPPLPVSTAPEPSAPEPQHHHQHQQPLSTEPVPMPGMTDPANRQPPRALLPGNQSSSHEATAVAGGVTDLLRPSRPVHTPRPSASVPDLILAALPLELQLDVFGYLPVLDLIRVRDACRSWKHSVGAKMLAEALSLQNHAGWPIVFEFQGQRYPGTTYGNRRLCGGCGRPKPMRRIVRGEWAGAYLARRGVDASGAELGNEAGRGGGGVGGQREDGEKTRAPDQASKEWDVSKGMCWPCLWMAIVKGGKDLWEPEPARKRGRAQEAGESPEGGGRATAVSSFMTCNEASWEKPEDVPVWKRANISPTETFQMLDGSWRRPCGNCAKDIHTNEVPCQYCTDFGMWLRHKRCCAEGKPCEDGTQGVVLAR</sequence>
<dbReference type="Gene3D" id="1.20.1280.50">
    <property type="match status" value="1"/>
</dbReference>
<dbReference type="AlphaFoldDB" id="A0AAD5RJQ7"/>
<feature type="compositionally biased region" description="Gly residues" evidence="1">
    <location>
        <begin position="260"/>
        <end position="269"/>
    </location>
</feature>
<feature type="compositionally biased region" description="Basic and acidic residues" evidence="1">
    <location>
        <begin position="310"/>
        <end position="323"/>
    </location>
</feature>
<evidence type="ECO:0000259" key="2">
    <source>
        <dbReference type="PROSITE" id="PS50181"/>
    </source>
</evidence>
<feature type="compositionally biased region" description="Pro residues" evidence="1">
    <location>
        <begin position="54"/>
        <end position="63"/>
    </location>
</feature>
<feature type="region of interest" description="Disordered" evidence="1">
    <location>
        <begin position="254"/>
        <end position="285"/>
    </location>
</feature>
<proteinExistence type="predicted"/>